<organism evidence="1 2">
    <name type="scientific">Pyxicephalus adspersus</name>
    <name type="common">African bullfrog</name>
    <dbReference type="NCBI Taxonomy" id="30357"/>
    <lineage>
        <taxon>Eukaryota</taxon>
        <taxon>Metazoa</taxon>
        <taxon>Chordata</taxon>
        <taxon>Craniata</taxon>
        <taxon>Vertebrata</taxon>
        <taxon>Euteleostomi</taxon>
        <taxon>Amphibia</taxon>
        <taxon>Batrachia</taxon>
        <taxon>Anura</taxon>
        <taxon>Neobatrachia</taxon>
        <taxon>Ranoidea</taxon>
        <taxon>Pyxicephalidae</taxon>
        <taxon>Pyxicephalinae</taxon>
        <taxon>Pyxicephalus</taxon>
    </lineage>
</organism>
<reference evidence="1" key="1">
    <citation type="thesis" date="2020" institute="ProQuest LLC" country="789 East Eisenhower Parkway, Ann Arbor, MI, USA">
        <title>Comparative Genomics and Chromosome Evolution.</title>
        <authorList>
            <person name="Mudd A.B."/>
        </authorList>
    </citation>
    <scope>NUCLEOTIDE SEQUENCE</scope>
    <source>
        <strain evidence="1">1538</strain>
        <tissue evidence="1">Blood</tissue>
    </source>
</reference>
<gene>
    <name evidence="1" type="ORF">GDO54_014395</name>
</gene>
<dbReference type="AlphaFoldDB" id="A0AAV3AMX1"/>
<proteinExistence type="predicted"/>
<accession>A0AAV3AMX1</accession>
<sequence>MFVDLLANLDVRELSYHICTSARPCSYKKQKCAAYFSHEPLIVRCKSMDKSSMPECKPQGIYVKRTFKQLLAAPEQCFGQCGSGEYWV</sequence>
<evidence type="ECO:0000313" key="2">
    <source>
        <dbReference type="Proteomes" id="UP001181693"/>
    </source>
</evidence>
<protein>
    <submittedName>
        <fullName evidence="1">Uncharacterized protein</fullName>
    </submittedName>
</protein>
<name>A0AAV3AMX1_PYXAD</name>
<dbReference type="EMBL" id="DYDO01000006">
    <property type="protein sequence ID" value="DBA23483.1"/>
    <property type="molecule type" value="Genomic_DNA"/>
</dbReference>
<keyword evidence="2" id="KW-1185">Reference proteome</keyword>
<dbReference type="Proteomes" id="UP001181693">
    <property type="component" value="Unassembled WGS sequence"/>
</dbReference>
<evidence type="ECO:0000313" key="1">
    <source>
        <dbReference type="EMBL" id="DBA23483.1"/>
    </source>
</evidence>
<comment type="caution">
    <text evidence="1">The sequence shown here is derived from an EMBL/GenBank/DDBJ whole genome shotgun (WGS) entry which is preliminary data.</text>
</comment>